<sequence>MRTVVITDEELTSSPDDWWPSRLAGELTAAGAPVDVVTSPAPGAGFTGSPTFAELVAAQATGSTQLVVLVETRLPDTDPADLTSAWGRTMQAVEETAPDARLVILGPFPRVSSPSVIDSLRGAIADAGATYVDPTAENWPAEPSPEQMTALVRPHMEALVRALAASGANR</sequence>
<name>A0A1I4DIV9_9ACTN</name>
<dbReference type="EMBL" id="FOSW01000004">
    <property type="protein sequence ID" value="SFK91976.1"/>
    <property type="molecule type" value="Genomic_DNA"/>
</dbReference>
<organism evidence="1 2">
    <name type="scientific">Geodermatophilus ruber</name>
    <dbReference type="NCBI Taxonomy" id="504800"/>
    <lineage>
        <taxon>Bacteria</taxon>
        <taxon>Bacillati</taxon>
        <taxon>Actinomycetota</taxon>
        <taxon>Actinomycetes</taxon>
        <taxon>Geodermatophilales</taxon>
        <taxon>Geodermatophilaceae</taxon>
        <taxon>Geodermatophilus</taxon>
    </lineage>
</organism>
<proteinExistence type="predicted"/>
<dbReference type="InParanoid" id="A0A1I4DIV9"/>
<dbReference type="Proteomes" id="UP000199152">
    <property type="component" value="Unassembled WGS sequence"/>
</dbReference>
<protein>
    <submittedName>
        <fullName evidence="1">Uncharacterized protein</fullName>
    </submittedName>
</protein>
<dbReference type="AlphaFoldDB" id="A0A1I4DIV9"/>
<dbReference type="RefSeq" id="WP_091323446.1">
    <property type="nucleotide sequence ID" value="NZ_FOSW01000004.1"/>
</dbReference>
<evidence type="ECO:0000313" key="2">
    <source>
        <dbReference type="Proteomes" id="UP000199152"/>
    </source>
</evidence>
<accession>A0A1I4DIV9</accession>
<evidence type="ECO:0000313" key="1">
    <source>
        <dbReference type="EMBL" id="SFK91976.1"/>
    </source>
</evidence>
<gene>
    <name evidence="1" type="ORF">SAMN04488085_104354</name>
</gene>
<dbReference type="OrthoDB" id="8215557at2"/>
<keyword evidence="2" id="KW-1185">Reference proteome</keyword>
<reference evidence="1 2" key="1">
    <citation type="submission" date="2016-10" db="EMBL/GenBank/DDBJ databases">
        <authorList>
            <person name="de Groot N.N."/>
        </authorList>
    </citation>
    <scope>NUCLEOTIDE SEQUENCE [LARGE SCALE GENOMIC DNA]</scope>
    <source>
        <strain evidence="1 2">DSM 45317</strain>
    </source>
</reference>